<dbReference type="AlphaFoldDB" id="A0A1W2H0Q8"/>
<keyword evidence="4" id="KW-1185">Reference proteome</keyword>
<evidence type="ECO:0000313" key="3">
    <source>
        <dbReference type="EMBL" id="SMD42510.1"/>
    </source>
</evidence>
<dbReference type="RefSeq" id="WP_197687270.1">
    <property type="nucleotide sequence ID" value="NZ_LT838813.1"/>
</dbReference>
<evidence type="ECO:0000259" key="2">
    <source>
        <dbReference type="Pfam" id="PF13205"/>
    </source>
</evidence>
<keyword evidence="1" id="KW-0732">Signal</keyword>
<reference evidence="4" key="1">
    <citation type="submission" date="2017-04" db="EMBL/GenBank/DDBJ databases">
        <authorList>
            <person name="Varghese N."/>
            <person name="Submissions S."/>
        </authorList>
    </citation>
    <scope>NUCLEOTIDE SEQUENCE [LARGE SCALE GENOMIC DNA]</scope>
    <source>
        <strain evidence="4">DSM 16537</strain>
    </source>
</reference>
<gene>
    <name evidence="3" type="ORF">SAMN00777080_1064</name>
</gene>
<feature type="domain" description="SbsA Ig-like" evidence="2">
    <location>
        <begin position="31"/>
        <end position="131"/>
    </location>
</feature>
<dbReference type="PROSITE" id="PS51257">
    <property type="entry name" value="PROKAR_LIPOPROTEIN"/>
    <property type="match status" value="1"/>
</dbReference>
<dbReference type="InterPro" id="IPR032812">
    <property type="entry name" value="SbsA_Ig"/>
</dbReference>
<dbReference type="EMBL" id="LT838813">
    <property type="protein sequence ID" value="SMD42510.1"/>
    <property type="molecule type" value="Genomic_DNA"/>
</dbReference>
<dbReference type="Proteomes" id="UP000192333">
    <property type="component" value="Chromosome I"/>
</dbReference>
<dbReference type="Pfam" id="PF13205">
    <property type="entry name" value="Big_5"/>
    <property type="match status" value="1"/>
</dbReference>
<accession>A0A1W2H0Q8</accession>
<name>A0A1W2H0Q8_9BACT</name>
<proteinExistence type="predicted"/>
<sequence>MRLYNYIILIYIFLVIISCAKQSTPMGGPKDEDPPKLVAMIPESGSLNSKPKIIELEFDEYIKVENPNKQILITPRINKDEMEVSAVKNKVIIKLNQDLEDSTTYVFNFQKTIKDITENNVPENLKLVFSTGSQIDSLTFSGNVAYVFPQKDESMKDVLVGLYTLDDTLDILTGPPYYIGQTDSTGNFNLTNIRSGEYKAYAWHDSNNSLKAEEKLENYGFLGDTIRIFENISQAQFYLSKADLSEFKVNRASTAGTNFDIVLSKFPVEISIENEDLNKNLFFRQNEKTIRVYHKTLMNDSTAIKLNITDSVGYKIDTLIYAKFEESDRNKEKFEPSILAPKNFSKNLSLDIQFNKPLFEINYDSLIVKYDTASVIEIRKDWTYFKDSTTRTLLTIDIPIPDTIASETFTFLAADSSFTDIEGLFNEAKLESSYKRLKSEALAEDITVIINTEELPIIVQITDKQNKVIAENYLTETNQTIFKNIEPGVHFIRAIIDRNKNKRWDTSNLRNNLQSEPVYYLLNENDNNSKDTTIRAGWALEVTIQPNNPVGIQTNSIQKDRNEKINQENNVDK</sequence>
<evidence type="ECO:0000313" key="4">
    <source>
        <dbReference type="Proteomes" id="UP000192333"/>
    </source>
</evidence>
<protein>
    <submittedName>
        <fullName evidence="3">Ig-like domain-containing protein</fullName>
    </submittedName>
</protein>
<evidence type="ECO:0000256" key="1">
    <source>
        <dbReference type="ARBA" id="ARBA00022729"/>
    </source>
</evidence>
<dbReference type="STRING" id="758820.SAMN00777080_1064"/>
<organism evidence="3 4">
    <name type="scientific">Aquiflexum balticum DSM 16537</name>
    <dbReference type="NCBI Taxonomy" id="758820"/>
    <lineage>
        <taxon>Bacteria</taxon>
        <taxon>Pseudomonadati</taxon>
        <taxon>Bacteroidota</taxon>
        <taxon>Cytophagia</taxon>
        <taxon>Cytophagales</taxon>
        <taxon>Cyclobacteriaceae</taxon>
        <taxon>Aquiflexum</taxon>
    </lineage>
</organism>